<evidence type="ECO:0000313" key="2">
    <source>
        <dbReference type="Proteomes" id="UP001139308"/>
    </source>
</evidence>
<gene>
    <name evidence="1" type="ORF">L5014_32390</name>
</gene>
<dbReference type="AlphaFoldDB" id="A0A9X1ZXU9"/>
<dbReference type="Proteomes" id="UP001139308">
    <property type="component" value="Unassembled WGS sequence"/>
</dbReference>
<protein>
    <submittedName>
        <fullName evidence="1">Uncharacterized protein</fullName>
    </submittedName>
</protein>
<sequence length="80" mass="9039">MIDDTGVARRIEIRRATATADDLPPLSRGRLSAARLRAAVNLLGLIDRVIRTRRENYAPSALVSILHLQGFRRLGKNNWY</sequence>
<evidence type="ECO:0000313" key="1">
    <source>
        <dbReference type="EMBL" id="MCG5077988.1"/>
    </source>
</evidence>
<reference evidence="1" key="1">
    <citation type="submission" date="2022-01" db="EMBL/GenBank/DDBJ databases">
        <title>Genome sequence and assembly of Parabukholderia sp. RG36.</title>
        <authorList>
            <person name="Chhetri G."/>
        </authorList>
    </citation>
    <scope>NUCLEOTIDE SEQUENCE</scope>
    <source>
        <strain evidence="1">RG36</strain>
    </source>
</reference>
<name>A0A9X1ZXU9_9BURK</name>
<keyword evidence="2" id="KW-1185">Reference proteome</keyword>
<comment type="caution">
    <text evidence="1">The sequence shown here is derived from an EMBL/GenBank/DDBJ whole genome shotgun (WGS) entry which is preliminary data.</text>
</comment>
<dbReference type="RefSeq" id="WP_238467875.1">
    <property type="nucleotide sequence ID" value="NZ_JAKLJA010000046.1"/>
</dbReference>
<accession>A0A9X1ZXU9</accession>
<dbReference type="EMBL" id="JAKLJA010000046">
    <property type="protein sequence ID" value="MCG5077988.1"/>
    <property type="molecule type" value="Genomic_DNA"/>
</dbReference>
<proteinExistence type="predicted"/>
<organism evidence="1 2">
    <name type="scientific">Paraburkholderia tagetis</name>
    <dbReference type="NCBI Taxonomy" id="2913261"/>
    <lineage>
        <taxon>Bacteria</taxon>
        <taxon>Pseudomonadati</taxon>
        <taxon>Pseudomonadota</taxon>
        <taxon>Betaproteobacteria</taxon>
        <taxon>Burkholderiales</taxon>
        <taxon>Burkholderiaceae</taxon>
        <taxon>Paraburkholderia</taxon>
    </lineage>
</organism>